<reference evidence="1 2" key="1">
    <citation type="submission" date="2024-01" db="EMBL/GenBank/DDBJ databases">
        <title>Novel species of the genus Luteimonas isolated from rivers.</title>
        <authorList>
            <person name="Lu H."/>
        </authorList>
    </citation>
    <scope>NUCLEOTIDE SEQUENCE [LARGE SCALE GENOMIC DNA]</scope>
    <source>
        <strain evidence="1 2">SMYT11W</strain>
    </source>
</reference>
<sequence length="113" mass="12212">MSRPSTDYGIRVLSHDEIREAFGTLARAADITGGDLHTLLFYFHNRELIDGAAKVERQPGEFATEFCEAANVERAAAAYSEMAKPTITAVADQVGVCRSVARRLLMAAGKVAP</sequence>
<dbReference type="RefSeq" id="WP_332077619.1">
    <property type="nucleotide sequence ID" value="NZ_JAZHBM010000001.1"/>
</dbReference>
<dbReference type="Proteomes" id="UP001358324">
    <property type="component" value="Unassembled WGS sequence"/>
</dbReference>
<evidence type="ECO:0000313" key="1">
    <source>
        <dbReference type="EMBL" id="MEF3081905.1"/>
    </source>
</evidence>
<comment type="caution">
    <text evidence="1">The sequence shown here is derived from an EMBL/GenBank/DDBJ whole genome shotgun (WGS) entry which is preliminary data.</text>
</comment>
<dbReference type="EMBL" id="JAZHBM010000001">
    <property type="protein sequence ID" value="MEF3081905.1"/>
    <property type="molecule type" value="Genomic_DNA"/>
</dbReference>
<protein>
    <submittedName>
        <fullName evidence="1">Uncharacterized protein</fullName>
    </submittedName>
</protein>
<name>A0ABU7WE32_9GAMM</name>
<organism evidence="1 2">
    <name type="scientific">Luteimonas flava</name>
    <dbReference type="NCBI Taxonomy" id="3115822"/>
    <lineage>
        <taxon>Bacteria</taxon>
        <taxon>Pseudomonadati</taxon>
        <taxon>Pseudomonadota</taxon>
        <taxon>Gammaproteobacteria</taxon>
        <taxon>Lysobacterales</taxon>
        <taxon>Lysobacteraceae</taxon>
        <taxon>Luteimonas</taxon>
    </lineage>
</organism>
<gene>
    <name evidence="1" type="ORF">V3391_06720</name>
</gene>
<accession>A0ABU7WE32</accession>
<proteinExistence type="predicted"/>
<evidence type="ECO:0000313" key="2">
    <source>
        <dbReference type="Proteomes" id="UP001358324"/>
    </source>
</evidence>
<keyword evidence="2" id="KW-1185">Reference proteome</keyword>